<dbReference type="InParanoid" id="A0A7N2LMQ0"/>
<dbReference type="Proteomes" id="UP000594261">
    <property type="component" value="Chromosome 5"/>
</dbReference>
<organism evidence="1 2">
    <name type="scientific">Quercus lobata</name>
    <name type="common">Valley oak</name>
    <dbReference type="NCBI Taxonomy" id="97700"/>
    <lineage>
        <taxon>Eukaryota</taxon>
        <taxon>Viridiplantae</taxon>
        <taxon>Streptophyta</taxon>
        <taxon>Embryophyta</taxon>
        <taxon>Tracheophyta</taxon>
        <taxon>Spermatophyta</taxon>
        <taxon>Magnoliopsida</taxon>
        <taxon>eudicotyledons</taxon>
        <taxon>Gunneridae</taxon>
        <taxon>Pentapetalae</taxon>
        <taxon>rosids</taxon>
        <taxon>fabids</taxon>
        <taxon>Fagales</taxon>
        <taxon>Fagaceae</taxon>
        <taxon>Quercus</taxon>
    </lineage>
</organism>
<reference evidence="1" key="2">
    <citation type="submission" date="2021-01" db="UniProtKB">
        <authorList>
            <consortium name="EnsemblPlants"/>
        </authorList>
    </citation>
    <scope>IDENTIFICATION</scope>
</reference>
<name>A0A7N2LMQ0_QUELO</name>
<dbReference type="Gramene" id="QL05p017926:mrna">
    <property type="protein sequence ID" value="QL05p017926:mrna"/>
    <property type="gene ID" value="QL05p017926"/>
</dbReference>
<proteinExistence type="predicted"/>
<reference evidence="1 2" key="1">
    <citation type="journal article" date="2016" name="G3 (Bethesda)">
        <title>First Draft Assembly and Annotation of the Genome of a California Endemic Oak Quercus lobata Nee (Fagaceae).</title>
        <authorList>
            <person name="Sork V.L."/>
            <person name="Fitz-Gibbon S.T."/>
            <person name="Puiu D."/>
            <person name="Crepeau M."/>
            <person name="Gugger P.F."/>
            <person name="Sherman R."/>
            <person name="Stevens K."/>
            <person name="Langley C.H."/>
            <person name="Pellegrini M."/>
            <person name="Salzberg S.L."/>
        </authorList>
    </citation>
    <scope>NUCLEOTIDE SEQUENCE [LARGE SCALE GENOMIC DNA]</scope>
    <source>
        <strain evidence="1 2">cv. SW786</strain>
    </source>
</reference>
<sequence length="121" mass="13978">MCGVCDCCSRLTEGEVGWVLPWDYGNVRFMGLNFGLWKLRGRLLIVEVSAYLDLLQLLSVNTNKIGRGELFLSFWAELPDSLYEAKKMIRDLGLDYVKIDACRNNCMLYWKENSNKSIEIK</sequence>
<evidence type="ECO:0000313" key="1">
    <source>
        <dbReference type="EnsemblPlants" id="QL05p017926:mrna"/>
    </source>
</evidence>
<dbReference type="AlphaFoldDB" id="A0A7N2LMQ0"/>
<dbReference type="PANTHER" id="PTHR10775">
    <property type="entry name" value="OS08G0208400 PROTEIN"/>
    <property type="match status" value="1"/>
</dbReference>
<dbReference type="EnsemblPlants" id="QL05p017926:mrna">
    <property type="protein sequence ID" value="QL05p017926:mrna"/>
    <property type="gene ID" value="QL05p017926"/>
</dbReference>
<evidence type="ECO:0000313" key="2">
    <source>
        <dbReference type="Proteomes" id="UP000594261"/>
    </source>
</evidence>
<dbReference type="PANTHER" id="PTHR10775:SF182">
    <property type="entry name" value="TRANSPOSON, EN_SPM-LIKE, TRANSPOSASE-ASSOCIATED DOMAIN PROTEIN-RELATED"/>
    <property type="match status" value="1"/>
</dbReference>
<dbReference type="EMBL" id="LRBV02000005">
    <property type="status" value="NOT_ANNOTATED_CDS"/>
    <property type="molecule type" value="Genomic_DNA"/>
</dbReference>
<accession>A0A7N2LMQ0</accession>
<keyword evidence="2" id="KW-1185">Reference proteome</keyword>
<protein>
    <submittedName>
        <fullName evidence="1">Uncharacterized protein</fullName>
    </submittedName>
</protein>